<accession>A0A2H9ZU92</accession>
<dbReference type="AlphaFoldDB" id="A0A2H9ZU92"/>
<evidence type="ECO:0000313" key="3">
    <source>
        <dbReference type="Proteomes" id="UP000236161"/>
    </source>
</evidence>
<evidence type="ECO:0000256" key="1">
    <source>
        <dbReference type="SAM" id="MobiDB-lite"/>
    </source>
</evidence>
<reference evidence="2 3" key="1">
    <citation type="journal article" date="2017" name="Nature">
        <title>The Apostasia genome and the evolution of orchids.</title>
        <authorList>
            <person name="Zhang G.Q."/>
            <person name="Liu K.W."/>
            <person name="Li Z."/>
            <person name="Lohaus R."/>
            <person name="Hsiao Y.Y."/>
            <person name="Niu S.C."/>
            <person name="Wang J.Y."/>
            <person name="Lin Y.C."/>
            <person name="Xu Q."/>
            <person name="Chen L.J."/>
            <person name="Yoshida K."/>
            <person name="Fujiwara S."/>
            <person name="Wang Z.W."/>
            <person name="Zhang Y.Q."/>
            <person name="Mitsuda N."/>
            <person name="Wang M."/>
            <person name="Liu G.H."/>
            <person name="Pecoraro L."/>
            <person name="Huang H.X."/>
            <person name="Xiao X.J."/>
            <person name="Lin M."/>
            <person name="Wu X.Y."/>
            <person name="Wu W.L."/>
            <person name="Chen Y.Y."/>
            <person name="Chang S.B."/>
            <person name="Sakamoto S."/>
            <person name="Ohme-Takagi M."/>
            <person name="Yagi M."/>
            <person name="Zeng S.J."/>
            <person name="Shen C.Y."/>
            <person name="Yeh C.M."/>
            <person name="Luo Y.B."/>
            <person name="Tsai W.C."/>
            <person name="Van de Peer Y."/>
            <person name="Liu Z.J."/>
        </authorList>
    </citation>
    <scope>NUCLEOTIDE SEQUENCE [LARGE SCALE GENOMIC DNA]</scope>
    <source>
        <strain evidence="3">cv. Shenzhen</strain>
        <tissue evidence="2">Stem</tissue>
    </source>
</reference>
<evidence type="ECO:0000313" key="2">
    <source>
        <dbReference type="EMBL" id="PKA46857.1"/>
    </source>
</evidence>
<protein>
    <submittedName>
        <fullName evidence="2">Uncharacterized protein</fullName>
    </submittedName>
</protein>
<name>A0A2H9ZU92_9ASPA</name>
<dbReference type="EMBL" id="KZ453894">
    <property type="protein sequence ID" value="PKA46857.1"/>
    <property type="molecule type" value="Genomic_DNA"/>
</dbReference>
<proteinExistence type="predicted"/>
<sequence length="74" mass="8339">MLIPDTQTKGPHAPAVTDPQKQYQDPKVKLSSLTLVLPVADKRCELRTCSPPFLRKTRIKLHYLLPTNTKNQAS</sequence>
<feature type="region of interest" description="Disordered" evidence="1">
    <location>
        <begin position="1"/>
        <end position="27"/>
    </location>
</feature>
<organism evidence="2 3">
    <name type="scientific">Apostasia shenzhenica</name>
    <dbReference type="NCBI Taxonomy" id="1088818"/>
    <lineage>
        <taxon>Eukaryota</taxon>
        <taxon>Viridiplantae</taxon>
        <taxon>Streptophyta</taxon>
        <taxon>Embryophyta</taxon>
        <taxon>Tracheophyta</taxon>
        <taxon>Spermatophyta</taxon>
        <taxon>Magnoliopsida</taxon>
        <taxon>Liliopsida</taxon>
        <taxon>Asparagales</taxon>
        <taxon>Orchidaceae</taxon>
        <taxon>Apostasioideae</taxon>
        <taxon>Apostasia</taxon>
    </lineage>
</organism>
<keyword evidence="3" id="KW-1185">Reference proteome</keyword>
<gene>
    <name evidence="2" type="ORF">AXF42_Ash015751</name>
</gene>
<dbReference type="Proteomes" id="UP000236161">
    <property type="component" value="Unassembled WGS sequence"/>
</dbReference>